<proteinExistence type="predicted"/>
<reference evidence="2" key="1">
    <citation type="submission" date="2021-01" db="EMBL/GenBank/DDBJ databases">
        <title>Caligus Genome Assembly.</title>
        <authorList>
            <person name="Gallardo-Escarate C."/>
        </authorList>
    </citation>
    <scope>NUCLEOTIDE SEQUENCE [LARGE SCALE GENOMIC DNA]</scope>
</reference>
<dbReference type="Proteomes" id="UP000595437">
    <property type="component" value="Chromosome 7"/>
</dbReference>
<sequence length="67" mass="8317">EENQNEKYFLSYNSLELKTTGLVHLVFQAIRYRREEKEKRRREELEELQKSEDVENWRQLKKNKTST</sequence>
<name>A0A7T8HIM9_CALRO</name>
<dbReference type="AlphaFoldDB" id="A0A7T8HIM9"/>
<accession>A0A7T8HIM9</accession>
<protein>
    <submittedName>
        <fullName evidence="1">Uncharacterized protein</fullName>
    </submittedName>
</protein>
<evidence type="ECO:0000313" key="2">
    <source>
        <dbReference type="Proteomes" id="UP000595437"/>
    </source>
</evidence>
<dbReference type="EMBL" id="CP045896">
    <property type="protein sequence ID" value="QQP50587.1"/>
    <property type="molecule type" value="Genomic_DNA"/>
</dbReference>
<keyword evidence="2" id="KW-1185">Reference proteome</keyword>
<gene>
    <name evidence="1" type="ORF">FKW44_011630</name>
</gene>
<evidence type="ECO:0000313" key="1">
    <source>
        <dbReference type="EMBL" id="QQP50587.1"/>
    </source>
</evidence>
<feature type="non-terminal residue" evidence="1">
    <location>
        <position position="1"/>
    </location>
</feature>
<organism evidence="1 2">
    <name type="scientific">Caligus rogercresseyi</name>
    <name type="common">Sea louse</name>
    <dbReference type="NCBI Taxonomy" id="217165"/>
    <lineage>
        <taxon>Eukaryota</taxon>
        <taxon>Metazoa</taxon>
        <taxon>Ecdysozoa</taxon>
        <taxon>Arthropoda</taxon>
        <taxon>Crustacea</taxon>
        <taxon>Multicrustacea</taxon>
        <taxon>Hexanauplia</taxon>
        <taxon>Copepoda</taxon>
        <taxon>Siphonostomatoida</taxon>
        <taxon>Caligidae</taxon>
        <taxon>Caligus</taxon>
    </lineage>
</organism>